<evidence type="ECO:0000256" key="1">
    <source>
        <dbReference type="SAM" id="MobiDB-lite"/>
    </source>
</evidence>
<dbReference type="GO" id="GO:0033617">
    <property type="term" value="P:mitochondrial respiratory chain complex IV assembly"/>
    <property type="evidence" value="ECO:0007669"/>
    <property type="project" value="TreeGrafter"/>
</dbReference>
<evidence type="ECO:0000313" key="3">
    <source>
        <dbReference type="EMBL" id="GCB68985.1"/>
    </source>
</evidence>
<dbReference type="EMBL" id="BFAA01001671">
    <property type="protein sequence ID" value="GCB68985.1"/>
    <property type="molecule type" value="Genomic_DNA"/>
</dbReference>
<dbReference type="OrthoDB" id="10037790at2759"/>
<evidence type="ECO:0000313" key="4">
    <source>
        <dbReference type="Proteomes" id="UP000288216"/>
    </source>
</evidence>
<organism evidence="3 4">
    <name type="scientific">Scyliorhinus torazame</name>
    <name type="common">Cloudy catshark</name>
    <name type="synonym">Catulus torazame</name>
    <dbReference type="NCBI Taxonomy" id="75743"/>
    <lineage>
        <taxon>Eukaryota</taxon>
        <taxon>Metazoa</taxon>
        <taxon>Chordata</taxon>
        <taxon>Craniata</taxon>
        <taxon>Vertebrata</taxon>
        <taxon>Chondrichthyes</taxon>
        <taxon>Elasmobranchii</taxon>
        <taxon>Galeomorphii</taxon>
        <taxon>Galeoidea</taxon>
        <taxon>Carcharhiniformes</taxon>
        <taxon>Scyliorhinidae</taxon>
        <taxon>Scyliorhinus</taxon>
    </lineage>
</organism>
<dbReference type="PANTHER" id="PTHR47148:SF1">
    <property type="entry name" value="CYTOCHROME C OXIDASE ASSEMBLY FACTOR 1 HOMOLOG"/>
    <property type="match status" value="1"/>
</dbReference>
<protein>
    <recommendedName>
        <fullName evidence="5">Cytochrome c oxidase assembly factor 1 homolog</fullName>
    </recommendedName>
</protein>
<dbReference type="Proteomes" id="UP000288216">
    <property type="component" value="Unassembled WGS sequence"/>
</dbReference>
<dbReference type="GO" id="GO:0005743">
    <property type="term" value="C:mitochondrial inner membrane"/>
    <property type="evidence" value="ECO:0007669"/>
    <property type="project" value="TreeGrafter"/>
</dbReference>
<dbReference type="InterPro" id="IPR014807">
    <property type="entry name" value="Coa1"/>
</dbReference>
<evidence type="ECO:0000256" key="2">
    <source>
        <dbReference type="SAM" id="Phobius"/>
    </source>
</evidence>
<dbReference type="AlphaFoldDB" id="A0A401P784"/>
<dbReference type="PANTHER" id="PTHR47148">
    <property type="entry name" value="CYTOCHROME C OXIDASE ASSEMBLY FACTOR 1 HOMOLOG"/>
    <property type="match status" value="1"/>
</dbReference>
<sequence>MTPKLIKAQGMDPRDSAKNEASPLLLKEEGSQEQVAIVEDQKKTCDVAWLRNNYHHCNKVFSLCNSWRMPVPTSALQQMAIYLGIVSGGGCAVMYYLMQQNFAKSEYYKLAIEELNKHDTALEALGAPPLQVRNIKLTDRNNRVDGISARIKIPVCGTRSAGYLHTYSVRDSVQKRWLLREAVLQLRDGQQVSVYPTTKDEDHQC</sequence>
<reference evidence="3 4" key="1">
    <citation type="journal article" date="2018" name="Nat. Ecol. Evol.">
        <title>Shark genomes provide insights into elasmobranch evolution and the origin of vertebrates.</title>
        <authorList>
            <person name="Hara Y"/>
            <person name="Yamaguchi K"/>
            <person name="Onimaru K"/>
            <person name="Kadota M"/>
            <person name="Koyanagi M"/>
            <person name="Keeley SD"/>
            <person name="Tatsumi K"/>
            <person name="Tanaka K"/>
            <person name="Motone F"/>
            <person name="Kageyama Y"/>
            <person name="Nozu R"/>
            <person name="Adachi N"/>
            <person name="Nishimura O"/>
            <person name="Nakagawa R"/>
            <person name="Tanegashima C"/>
            <person name="Kiyatake I"/>
            <person name="Matsumoto R"/>
            <person name="Murakumo K"/>
            <person name="Nishida K"/>
            <person name="Terakita A"/>
            <person name="Kuratani S"/>
            <person name="Sato K"/>
            <person name="Hyodo S Kuraku.S."/>
        </authorList>
    </citation>
    <scope>NUCLEOTIDE SEQUENCE [LARGE SCALE GENOMIC DNA]</scope>
</reference>
<dbReference type="STRING" id="75743.A0A401P784"/>
<gene>
    <name evidence="3" type="ORF">scyTo_0005399</name>
</gene>
<comment type="caution">
    <text evidence="3">The sequence shown here is derived from an EMBL/GenBank/DDBJ whole genome shotgun (WGS) entry which is preliminary data.</text>
</comment>
<feature type="transmembrane region" description="Helical" evidence="2">
    <location>
        <begin position="79"/>
        <end position="98"/>
    </location>
</feature>
<keyword evidence="2" id="KW-0812">Transmembrane</keyword>
<dbReference type="Pfam" id="PF08695">
    <property type="entry name" value="Coa1"/>
    <property type="match status" value="1"/>
</dbReference>
<proteinExistence type="predicted"/>
<dbReference type="GO" id="GO:0032981">
    <property type="term" value="P:mitochondrial respiratory chain complex I assembly"/>
    <property type="evidence" value="ECO:0007669"/>
    <property type="project" value="TreeGrafter"/>
</dbReference>
<keyword evidence="2" id="KW-0472">Membrane</keyword>
<keyword evidence="2" id="KW-1133">Transmembrane helix</keyword>
<name>A0A401P784_SCYTO</name>
<keyword evidence="4" id="KW-1185">Reference proteome</keyword>
<accession>A0A401P784</accession>
<evidence type="ECO:0008006" key="5">
    <source>
        <dbReference type="Google" id="ProtNLM"/>
    </source>
</evidence>
<feature type="region of interest" description="Disordered" evidence="1">
    <location>
        <begin position="1"/>
        <end position="23"/>
    </location>
</feature>